<dbReference type="OMA" id="DSEMGKY"/>
<name>A0A0E0KYG3_ORYPU</name>
<dbReference type="EnsemblPlants" id="OPUNC05G03050.1">
    <property type="protein sequence ID" value="OPUNC05G03050.1"/>
    <property type="gene ID" value="OPUNC05G03050"/>
</dbReference>
<feature type="repeat" description="PPR" evidence="4">
    <location>
        <begin position="288"/>
        <end position="322"/>
    </location>
</feature>
<dbReference type="Gramene" id="OPUNC05G03050.1">
    <property type="protein sequence ID" value="OPUNC05G03050.1"/>
    <property type="gene ID" value="OPUNC05G03050"/>
</dbReference>
<dbReference type="Pfam" id="PF13041">
    <property type="entry name" value="PPR_2"/>
    <property type="match status" value="1"/>
</dbReference>
<evidence type="ECO:0000256" key="2">
    <source>
        <dbReference type="ARBA" id="ARBA00022737"/>
    </source>
</evidence>
<dbReference type="InterPro" id="IPR011990">
    <property type="entry name" value="TPR-like_helical_dom_sf"/>
</dbReference>
<evidence type="ECO:0000256" key="4">
    <source>
        <dbReference type="PROSITE-ProRule" id="PRU00708"/>
    </source>
</evidence>
<accession>A0A0E0KYG3</accession>
<keyword evidence="2" id="KW-0677">Repeat</keyword>
<dbReference type="STRING" id="4537.A0A0E0KYG3"/>
<feature type="repeat" description="PPR" evidence="4">
    <location>
        <begin position="56"/>
        <end position="90"/>
    </location>
</feature>
<dbReference type="InterPro" id="IPR046960">
    <property type="entry name" value="PPR_At4g14850-like_plant"/>
</dbReference>
<evidence type="ECO:0008006" key="8">
    <source>
        <dbReference type="Google" id="ProtNLM"/>
    </source>
</evidence>
<keyword evidence="3" id="KW-0809">Transit peptide</keyword>
<dbReference type="FunFam" id="1.25.40.10:FF:000690">
    <property type="entry name" value="Pentatricopeptide repeat-containing protein"/>
    <property type="match status" value="1"/>
</dbReference>
<dbReference type="Proteomes" id="UP000026962">
    <property type="component" value="Chromosome 5"/>
</dbReference>
<feature type="repeat" description="PPR" evidence="4">
    <location>
        <begin position="188"/>
        <end position="218"/>
    </location>
</feature>
<dbReference type="InterPro" id="IPR002885">
    <property type="entry name" value="PPR_rpt"/>
</dbReference>
<dbReference type="PROSITE" id="PS51375">
    <property type="entry name" value="PPR"/>
    <property type="match status" value="5"/>
</dbReference>
<feature type="region of interest" description="Disordered" evidence="5">
    <location>
        <begin position="657"/>
        <end position="699"/>
    </location>
</feature>
<evidence type="ECO:0000256" key="1">
    <source>
        <dbReference type="ARBA" id="ARBA00006643"/>
    </source>
</evidence>
<dbReference type="eggNOG" id="KOG4197">
    <property type="taxonomic scope" value="Eukaryota"/>
</dbReference>
<evidence type="ECO:0000313" key="7">
    <source>
        <dbReference type="Proteomes" id="UP000026962"/>
    </source>
</evidence>
<keyword evidence="7" id="KW-1185">Reference proteome</keyword>
<feature type="repeat" description="PPR" evidence="4">
    <location>
        <begin position="389"/>
        <end position="423"/>
    </location>
</feature>
<dbReference type="NCBIfam" id="TIGR00756">
    <property type="entry name" value="PPR"/>
    <property type="match status" value="4"/>
</dbReference>
<evidence type="ECO:0000313" key="6">
    <source>
        <dbReference type="EnsemblPlants" id="OPUNC05G03050.1"/>
    </source>
</evidence>
<feature type="repeat" description="PPR" evidence="4">
    <location>
        <begin position="358"/>
        <end position="388"/>
    </location>
</feature>
<dbReference type="PANTHER" id="PTHR47926">
    <property type="entry name" value="PENTATRICOPEPTIDE REPEAT-CONTAINING PROTEIN"/>
    <property type="match status" value="1"/>
</dbReference>
<dbReference type="AlphaFoldDB" id="A0A0E0KYG3"/>
<comment type="similarity">
    <text evidence="1">Belongs to the PPR family. PCMP-H subfamily.</text>
</comment>
<evidence type="ECO:0000256" key="3">
    <source>
        <dbReference type="ARBA" id="ARBA00022946"/>
    </source>
</evidence>
<dbReference type="Pfam" id="PF20431">
    <property type="entry name" value="E_motif"/>
    <property type="match status" value="1"/>
</dbReference>
<dbReference type="HOGENOM" id="CLU_002706_15_10_1"/>
<dbReference type="Pfam" id="PF01535">
    <property type="entry name" value="PPR"/>
    <property type="match status" value="4"/>
</dbReference>
<proteinExistence type="inferred from homology"/>
<evidence type="ECO:0000256" key="5">
    <source>
        <dbReference type="SAM" id="MobiDB-lite"/>
    </source>
</evidence>
<dbReference type="Gene3D" id="1.25.40.10">
    <property type="entry name" value="Tetratricopeptide repeat domain"/>
    <property type="match status" value="4"/>
</dbReference>
<dbReference type="GO" id="GO:0009451">
    <property type="term" value="P:RNA modification"/>
    <property type="evidence" value="ECO:0007669"/>
    <property type="project" value="InterPro"/>
</dbReference>
<feature type="compositionally biased region" description="Polar residues" evidence="5">
    <location>
        <begin position="661"/>
        <end position="670"/>
    </location>
</feature>
<dbReference type="PANTHER" id="PTHR47926:SF374">
    <property type="entry name" value="PENTATRICOPEPTIDE REPEAT-CONTAINING PROTEIN"/>
    <property type="match status" value="1"/>
</dbReference>
<dbReference type="InterPro" id="IPR046848">
    <property type="entry name" value="E_motif"/>
</dbReference>
<reference evidence="6" key="2">
    <citation type="submission" date="2018-05" db="EMBL/GenBank/DDBJ databases">
        <title>OpunRS2 (Oryza punctata Reference Sequence Version 2).</title>
        <authorList>
            <person name="Zhang J."/>
            <person name="Kudrna D."/>
            <person name="Lee S."/>
            <person name="Talag J."/>
            <person name="Welchert J."/>
            <person name="Wing R.A."/>
        </authorList>
    </citation>
    <scope>NUCLEOTIDE SEQUENCE [LARGE SCALE GENOMIC DNA]</scope>
</reference>
<sequence length="699" mass="76280">MRDASSGLLNYARFSGLLASCGRGGDLRLGTALHAAFVKNPAHFRLCESRPWLRHVLVAWNALVAMYARCGRREDAARVFDEMRVRDAVSWNSLIAASHGAGDALALFRRMLRSDARAYDRATFTTVLSACARAGAASLPACAMVHGLVVSCGFEAEVPVGNALMTAYFERGSPASAERVFHGMAGKNVITWTAMISGMARAELYKESFRIFQQMIRTVDANKATYSCALLACAGSLAAREGQQVHGLVVKAGFEADLHVESGLMDVYSKCGLMDDALTVFRSCREPDEVFLTVILVGFAQNGLEEKAFELFAEMVGAGNEIDENTVSAVLGAFGASAPFALGKQIHAMVIKKCFGGNTYVCNGFVDMYSKCGELRESVQVFDEMPSKNSVSWNCIIAAFARHGHGSEVFRLFESMKADGAKPTDVTFLSLLHACSHVGSAKKGLEILNSMSSQYGILPRMEHYACVVDMLGRAGLLDDAKSFIEDGPFMDSALLWQALMGACSFHGNSEVGKHAAEKLLLLDPNCTAAYVLLSNIYSSEGRWDDRAKVMKRMREMGLRKDTGKSWIELEKEVRSFVVRSTSHPDSAAVDDVLHHLSSDQDLMENTALVLKEVCTLKAIEIRRLRCVRLNCHLPLVSRAAAAPWLSSASTGYRMMAASRQPEGSKNSFPAASSCRRRRSQGENGVVRTPAGRSFLYQHH</sequence>
<dbReference type="GO" id="GO:0003729">
    <property type="term" value="F:mRNA binding"/>
    <property type="evidence" value="ECO:0007669"/>
    <property type="project" value="UniProtKB-ARBA"/>
</dbReference>
<protein>
    <recommendedName>
        <fullName evidence="8">DYW domain-containing protein</fullName>
    </recommendedName>
</protein>
<organism evidence="6">
    <name type="scientific">Oryza punctata</name>
    <name type="common">Red rice</name>
    <dbReference type="NCBI Taxonomy" id="4537"/>
    <lineage>
        <taxon>Eukaryota</taxon>
        <taxon>Viridiplantae</taxon>
        <taxon>Streptophyta</taxon>
        <taxon>Embryophyta</taxon>
        <taxon>Tracheophyta</taxon>
        <taxon>Spermatophyta</taxon>
        <taxon>Magnoliopsida</taxon>
        <taxon>Liliopsida</taxon>
        <taxon>Poales</taxon>
        <taxon>Poaceae</taxon>
        <taxon>BOP clade</taxon>
        <taxon>Oryzoideae</taxon>
        <taxon>Oryzeae</taxon>
        <taxon>Oryzinae</taxon>
        <taxon>Oryza</taxon>
    </lineage>
</organism>
<reference evidence="6" key="1">
    <citation type="submission" date="2015-04" db="UniProtKB">
        <authorList>
            <consortium name="EnsemblPlants"/>
        </authorList>
    </citation>
    <scope>IDENTIFICATION</scope>
</reference>